<dbReference type="InterPro" id="IPR045434">
    <property type="entry name" value="EAD4"/>
</dbReference>
<dbReference type="PANTHER" id="PTHR19879:SF9">
    <property type="entry name" value="TRANSCRIPTION INITIATION FACTOR TFIID SUBUNIT 5"/>
    <property type="match status" value="1"/>
</dbReference>
<dbReference type="Pfam" id="PF00400">
    <property type="entry name" value="WD40"/>
    <property type="match status" value="9"/>
</dbReference>
<evidence type="ECO:0000259" key="5">
    <source>
        <dbReference type="Pfam" id="PF19959"/>
    </source>
</evidence>
<dbReference type="InterPro" id="IPR027417">
    <property type="entry name" value="P-loop_NTPase"/>
</dbReference>
<dbReference type="Pfam" id="PF25173">
    <property type="entry name" value="Beta-prop_WDR3_1st"/>
    <property type="match status" value="1"/>
</dbReference>
<dbReference type="Proteomes" id="UP000000268">
    <property type="component" value="Plasmid pREB2"/>
</dbReference>
<dbReference type="PRINTS" id="PR00320">
    <property type="entry name" value="GPROTEINBRPT"/>
</dbReference>
<dbReference type="Gene3D" id="2.160.20.80">
    <property type="entry name" value="E3 ubiquitin-protein ligase SopA"/>
    <property type="match status" value="1"/>
</dbReference>
<feature type="repeat" description="WD" evidence="3">
    <location>
        <begin position="675"/>
        <end position="716"/>
    </location>
</feature>
<keyword evidence="2" id="KW-0677">Repeat</keyword>
<reference evidence="6 7" key="1">
    <citation type="journal article" date="2008" name="Proc. Natl. Acad. Sci. U.S.A.">
        <title>Niche adaptation and genome expansion in the chlorophyll d-producing cyanobacterium Acaryochloris marina.</title>
        <authorList>
            <person name="Swingley W.D."/>
            <person name="Chen M."/>
            <person name="Cheung P.C."/>
            <person name="Conrad A.L."/>
            <person name="Dejesa L.C."/>
            <person name="Hao J."/>
            <person name="Honchak B.M."/>
            <person name="Karbach L.E."/>
            <person name="Kurdoglu A."/>
            <person name="Lahiri S."/>
            <person name="Mastrian S.D."/>
            <person name="Miyashita H."/>
            <person name="Page L."/>
            <person name="Ramakrishna P."/>
            <person name="Satoh S."/>
            <person name="Sattley W.M."/>
            <person name="Shimada Y."/>
            <person name="Taylor H.L."/>
            <person name="Tomo T."/>
            <person name="Tsuchiya T."/>
            <person name="Wang Z.T."/>
            <person name="Raymond J."/>
            <person name="Mimuro M."/>
            <person name="Blankenship R.E."/>
            <person name="Touchman J.W."/>
        </authorList>
    </citation>
    <scope>NUCLEOTIDE SEQUENCE [LARGE SCALE GENOMIC DNA]</scope>
    <source>
        <strain evidence="7">MBIC 11017</strain>
        <plasmid evidence="7">Plasmid pREB2</plasmid>
    </source>
</reference>
<dbReference type="Gene3D" id="3.40.50.300">
    <property type="entry name" value="P-loop containing nucleotide triphosphate hydrolases"/>
    <property type="match status" value="1"/>
</dbReference>
<dbReference type="InterPro" id="IPR019775">
    <property type="entry name" value="WD40_repeat_CS"/>
</dbReference>
<dbReference type="EMBL" id="CP000839">
    <property type="protein sequence ID" value="ABW32107.1"/>
    <property type="molecule type" value="Genomic_DNA"/>
</dbReference>
<keyword evidence="1 3" id="KW-0853">WD repeat</keyword>
<dbReference type="SUPFAM" id="SSF50978">
    <property type="entry name" value="WD40 repeat-like"/>
    <property type="match status" value="2"/>
</dbReference>
<evidence type="ECO:0000259" key="4">
    <source>
        <dbReference type="Pfam" id="PF00931"/>
    </source>
</evidence>
<dbReference type="Pfam" id="PF00931">
    <property type="entry name" value="NB-ARC"/>
    <property type="match status" value="1"/>
</dbReference>
<dbReference type="OrthoDB" id="567898at2"/>
<evidence type="ECO:0000313" key="7">
    <source>
        <dbReference type="Proteomes" id="UP000000268"/>
    </source>
</evidence>
<dbReference type="Gene3D" id="2.130.10.10">
    <property type="entry name" value="YVTN repeat-like/Quinoprotein amine dehydrogenase"/>
    <property type="match status" value="6"/>
</dbReference>
<feature type="repeat" description="WD" evidence="3">
    <location>
        <begin position="1193"/>
        <end position="1234"/>
    </location>
</feature>
<keyword evidence="6" id="KW-0614">Plasmid</keyword>
<evidence type="ECO:0000313" key="6">
    <source>
        <dbReference type="EMBL" id="ABW32107.1"/>
    </source>
</evidence>
<dbReference type="PROSITE" id="PS50082">
    <property type="entry name" value="WD_REPEATS_2"/>
    <property type="match status" value="12"/>
</dbReference>
<protein>
    <submittedName>
        <fullName evidence="6">WD-repeat protein</fullName>
    </submittedName>
</protein>
<dbReference type="AlphaFoldDB" id="A8ZLT0"/>
<dbReference type="InterPro" id="IPR002182">
    <property type="entry name" value="NB-ARC"/>
</dbReference>
<proteinExistence type="predicted"/>
<organism evidence="6 7">
    <name type="scientific">Acaryochloris marina (strain MBIC 11017)</name>
    <dbReference type="NCBI Taxonomy" id="329726"/>
    <lineage>
        <taxon>Bacteria</taxon>
        <taxon>Bacillati</taxon>
        <taxon>Cyanobacteriota</taxon>
        <taxon>Cyanophyceae</taxon>
        <taxon>Acaryochloridales</taxon>
        <taxon>Acaryochloridaceae</taxon>
        <taxon>Acaryochloris</taxon>
    </lineage>
</organism>
<dbReference type="RefSeq" id="WP_012167250.1">
    <property type="nucleotide sequence ID" value="NC_009927.1"/>
</dbReference>
<dbReference type="PANTHER" id="PTHR19879">
    <property type="entry name" value="TRANSCRIPTION INITIATION FACTOR TFIID"/>
    <property type="match status" value="1"/>
</dbReference>
<dbReference type="InterPro" id="IPR020472">
    <property type="entry name" value="WD40_PAC1"/>
</dbReference>
<dbReference type="KEGG" id="amr:AM1_B0389"/>
<dbReference type="PROSITE" id="PS50294">
    <property type="entry name" value="WD_REPEATS_REGION"/>
    <property type="match status" value="11"/>
</dbReference>
<geneLocation type="plasmid" evidence="6 7">
    <name>pREB2</name>
</geneLocation>
<dbReference type="HOGENOM" id="CLU_005071_2_0_3"/>
<feature type="repeat" description="WD" evidence="3">
    <location>
        <begin position="758"/>
        <end position="799"/>
    </location>
</feature>
<evidence type="ECO:0000256" key="1">
    <source>
        <dbReference type="ARBA" id="ARBA00022574"/>
    </source>
</evidence>
<dbReference type="Pfam" id="PF19959">
    <property type="entry name" value="EAD4"/>
    <property type="match status" value="1"/>
</dbReference>
<feature type="repeat" description="WD" evidence="3">
    <location>
        <begin position="1025"/>
        <end position="1066"/>
    </location>
</feature>
<feature type="repeat" description="WD" evidence="3">
    <location>
        <begin position="884"/>
        <end position="925"/>
    </location>
</feature>
<dbReference type="SUPFAM" id="SSF52540">
    <property type="entry name" value="P-loop containing nucleoside triphosphate hydrolases"/>
    <property type="match status" value="1"/>
</dbReference>
<dbReference type="InterPro" id="IPR001680">
    <property type="entry name" value="WD40_rpt"/>
</dbReference>
<feature type="repeat" description="WD" evidence="3">
    <location>
        <begin position="1151"/>
        <end position="1192"/>
    </location>
</feature>
<feature type="repeat" description="WD" evidence="3">
    <location>
        <begin position="800"/>
        <end position="841"/>
    </location>
</feature>
<evidence type="ECO:0000256" key="2">
    <source>
        <dbReference type="ARBA" id="ARBA00022737"/>
    </source>
</evidence>
<accession>A8ZLT0</accession>
<gene>
    <name evidence="6" type="ordered locus">AM1_B0389</name>
</gene>
<feature type="domain" description="Effector-associated" evidence="5">
    <location>
        <begin position="7"/>
        <end position="129"/>
    </location>
</feature>
<dbReference type="CDD" id="cd00200">
    <property type="entry name" value="WD40"/>
    <property type="match status" value="2"/>
</dbReference>
<sequence>MARVSYGPTPRKRTKFLLEVILAYANDEFEIQDRLRSQILVNWQTDQQLVVETTIKDLAELSKKYPSNRELSKDQIKISLKLLEQFVDILTDNRSQPKGSNKWHFTLNFWYKRHNKVANLKQFDEEWEQRRPFKSKQATDQKSSALPVNSFLANPDLQLDTRNRDWGSAIDVSWFYGRKTELTLLSQWLVDEHCRFIVVLGMGGMGKTALTIQLAQKVQYDFDFVIWRSLASAPPITEILSDLIQFLSNQQENYLPKGIESQISLLLSYLRTSRCLVILDNAESLLQSGDRTGRYRSGCEDYAKLFEMFGEATHSSCVLVTAREKPQGIAAMEGDSLPVRCLQLKGLSTNACQTLVKTKGIFTGTEKEWSAINKHYAGNPLALKIVSSTIKECFEGSLSRFLSFSQMEPFVLEDIYDLLNKQFERLSEIEQAVMYWLTINREPAQLEQLALDLMVQVLPGDLLQSITSLQRRSLVDQTETGFTQQPVVMEFTAHKFIQQICTEIQEQQQYEERQENQLHLFRTHALIKAQAKDYIKDTQIRLILQPLIVSLVKVLGSRAHLEACLVQLLSVVRGKSSEEAGYVAGNVLNLLRQLPVDFCGYDFSHLTIRQADLRGLNLHGVKFTHSDLSQSVFSKDFGGILSIAFSPDGKLIAAGDFKGEIRLLRVPDGQPLLTCSGHTNWVKSLAFSPTNHLLASAGPDQTVRLWNVRTGECLKLLSGHTNFIWEVAFSPDGTLLASCSDDFTVRLWNSQTGQFLKSFRYRAAARSIAFSPDNHELACGYADQTIRIWEVKSGQCLKVLAGHAGWVWSIAYSPDGQMLVSACDDPIIRVWNLQSGECIQKLFGHSNSIRSIALCSSGHYLASGSADQLIKIWDIRTGKCLKTLLGHTNWVWSVAINPTQKIMASSSQDGSIRLWDYNKGRCLRTLSGCTFTIFEAIFATTPFGSFNYSETEKQHEQILVSGGDAQVLRVWSLSDHNCLDFPGHTDAIRSVAYCPHDQIIASGGGTGDRTIRLWNISNGQCIKILKGHSNGIWSLAFHPKGKFLASSGLDQSAKLWDIHSGECLETFQGHGHWVWSVSFSPNAEILASGSFDRTVKLWDIQEGRCLNTLKGHSSGVSSVSFSPNEHFIASGSVDQTARLWDFKTNDCICIFEGHSGQIWDVAFSPNGQLLATASLDHTIRCWDVETHKHLAILEGHTNGVTSVAFSSDGQRLISSSFDGTIKLWHVQTGECIRTLRPTKPYAGMNITQMKGLSPAQKHTLLALGAVEN</sequence>
<dbReference type="PRINTS" id="PR00364">
    <property type="entry name" value="DISEASERSIST"/>
</dbReference>
<feature type="domain" description="NB-ARC" evidence="4">
    <location>
        <begin position="181"/>
        <end position="281"/>
    </location>
</feature>
<dbReference type="GO" id="GO:0043531">
    <property type="term" value="F:ADP binding"/>
    <property type="evidence" value="ECO:0007669"/>
    <property type="project" value="InterPro"/>
</dbReference>
<dbReference type="SMART" id="SM00320">
    <property type="entry name" value="WD40"/>
    <property type="match status" value="14"/>
</dbReference>
<dbReference type="InterPro" id="IPR015943">
    <property type="entry name" value="WD40/YVTN_repeat-like_dom_sf"/>
</dbReference>
<feature type="repeat" description="WD" evidence="3">
    <location>
        <begin position="842"/>
        <end position="883"/>
    </location>
</feature>
<name>A8ZLT0_ACAM1</name>
<feature type="repeat" description="WD" evidence="3">
    <location>
        <begin position="981"/>
        <end position="1024"/>
    </location>
</feature>
<feature type="repeat" description="WD" evidence="3">
    <location>
        <begin position="1067"/>
        <end position="1108"/>
    </location>
</feature>
<dbReference type="InterPro" id="IPR036322">
    <property type="entry name" value="WD40_repeat_dom_sf"/>
</dbReference>
<dbReference type="PROSITE" id="PS00678">
    <property type="entry name" value="WD_REPEATS_1"/>
    <property type="match status" value="8"/>
</dbReference>
<dbReference type="SUPFAM" id="SSF141571">
    <property type="entry name" value="Pentapeptide repeat-like"/>
    <property type="match status" value="1"/>
</dbReference>
<evidence type="ECO:0000256" key="3">
    <source>
        <dbReference type="PROSITE-ProRule" id="PRU00221"/>
    </source>
</evidence>
<keyword evidence="7" id="KW-1185">Reference proteome</keyword>
<feature type="repeat" description="WD" evidence="3">
    <location>
        <begin position="717"/>
        <end position="758"/>
    </location>
</feature>
<feature type="repeat" description="WD" evidence="3">
    <location>
        <begin position="1109"/>
        <end position="1150"/>
    </location>
</feature>